<evidence type="ECO:0000256" key="1">
    <source>
        <dbReference type="ARBA" id="ARBA00022670"/>
    </source>
</evidence>
<dbReference type="CDD" id="cd06529">
    <property type="entry name" value="S24_LexA-like"/>
    <property type="match status" value="1"/>
</dbReference>
<dbReference type="GO" id="GO:0006508">
    <property type="term" value="P:proteolysis"/>
    <property type="evidence" value="ECO:0007669"/>
    <property type="project" value="UniProtKB-KW"/>
</dbReference>
<dbReference type="Gene3D" id="2.10.109.10">
    <property type="entry name" value="Umud Fragment, subunit A"/>
    <property type="match status" value="1"/>
</dbReference>
<keyword evidence="4" id="KW-0238">DNA-binding</keyword>
<evidence type="ECO:0000256" key="5">
    <source>
        <dbReference type="ARBA" id="ARBA00023163"/>
    </source>
</evidence>
<feature type="domain" description="Peptidase S24/S26A/S26B/S26C" evidence="6">
    <location>
        <begin position="89"/>
        <end position="202"/>
    </location>
</feature>
<dbReference type="EMBL" id="WTYR01000001">
    <property type="protein sequence ID" value="MXP09078.1"/>
    <property type="molecule type" value="Genomic_DNA"/>
</dbReference>
<organism evidence="7 8">
    <name type="scientific">Alteriqipengyuania halimionae</name>
    <dbReference type="NCBI Taxonomy" id="1926630"/>
    <lineage>
        <taxon>Bacteria</taxon>
        <taxon>Pseudomonadati</taxon>
        <taxon>Pseudomonadota</taxon>
        <taxon>Alphaproteobacteria</taxon>
        <taxon>Sphingomonadales</taxon>
        <taxon>Erythrobacteraceae</taxon>
        <taxon>Alteriqipengyuania</taxon>
    </lineage>
</organism>
<protein>
    <submittedName>
        <fullName evidence="7">Transcriptional regulator</fullName>
    </submittedName>
</protein>
<dbReference type="AlphaFoldDB" id="A0A6I4TZL3"/>
<gene>
    <name evidence="7" type="ORF">GRI68_02650</name>
</gene>
<dbReference type="GO" id="GO:0016020">
    <property type="term" value="C:membrane"/>
    <property type="evidence" value="ECO:0007669"/>
    <property type="project" value="InterPro"/>
</dbReference>
<dbReference type="OrthoDB" id="528805at2"/>
<dbReference type="InterPro" id="IPR019756">
    <property type="entry name" value="Pept_S26A_signal_pept_1_Ser-AS"/>
</dbReference>
<keyword evidence="1" id="KW-0645">Protease</keyword>
<evidence type="ECO:0000256" key="3">
    <source>
        <dbReference type="ARBA" id="ARBA00023015"/>
    </source>
</evidence>
<dbReference type="Pfam" id="PF00717">
    <property type="entry name" value="Peptidase_S24"/>
    <property type="match status" value="1"/>
</dbReference>
<dbReference type="SUPFAM" id="SSF51306">
    <property type="entry name" value="LexA/Signal peptidase"/>
    <property type="match status" value="1"/>
</dbReference>
<name>A0A6I4TZL3_9SPHN</name>
<dbReference type="GO" id="GO:0004252">
    <property type="term" value="F:serine-type endopeptidase activity"/>
    <property type="evidence" value="ECO:0007669"/>
    <property type="project" value="InterPro"/>
</dbReference>
<keyword evidence="2" id="KW-0378">Hydrolase</keyword>
<comment type="caution">
    <text evidence="7">The sequence shown here is derived from an EMBL/GenBank/DDBJ whole genome shotgun (WGS) entry which is preliminary data.</text>
</comment>
<proteinExistence type="predicted"/>
<keyword evidence="3" id="KW-0805">Transcription regulation</keyword>
<accession>A0A6I4TZL3</accession>
<dbReference type="PANTHER" id="PTHR40661">
    <property type="match status" value="1"/>
</dbReference>
<dbReference type="InterPro" id="IPR015927">
    <property type="entry name" value="Peptidase_S24_S26A/B/C"/>
</dbReference>
<evidence type="ECO:0000313" key="8">
    <source>
        <dbReference type="Proteomes" id="UP000429229"/>
    </source>
</evidence>
<dbReference type="PANTHER" id="PTHR40661:SF3">
    <property type="entry name" value="FELS-1 PROPHAGE TRANSCRIPTIONAL REGULATOR"/>
    <property type="match status" value="1"/>
</dbReference>
<evidence type="ECO:0000256" key="4">
    <source>
        <dbReference type="ARBA" id="ARBA00023125"/>
    </source>
</evidence>
<sequence length="208" mass="22615">MHDDDARANLARLAEQRKASLKSLSAMIGRNASYLQQYLNKGSPRRLDESDRRTLARFFGVDEGMLGAPEEFSRAVDSPYVEISRLDAEAAAGAGAEGGSQEIGHIGFAPHWLRAQGLDPAHCSAIAVRGDSMEPTLAEGDEILVDTRTAPLRSGVYVLRVDGQLLVKRLAPERPGTLISDNAIYPPLERDPAEVEVIGRVVWKSGRL</sequence>
<reference evidence="7 8" key="1">
    <citation type="submission" date="2019-12" db="EMBL/GenBank/DDBJ databases">
        <title>Genomic-based taxomic classification of the family Erythrobacteraceae.</title>
        <authorList>
            <person name="Xu L."/>
        </authorList>
    </citation>
    <scope>NUCLEOTIDE SEQUENCE [LARGE SCALE GENOMIC DNA]</scope>
    <source>
        <strain evidence="7 8">LMG 29519</strain>
    </source>
</reference>
<keyword evidence="8" id="KW-1185">Reference proteome</keyword>
<dbReference type="PROSITE" id="PS00501">
    <property type="entry name" value="SPASE_I_1"/>
    <property type="match status" value="1"/>
</dbReference>
<dbReference type="GO" id="GO:0003677">
    <property type="term" value="F:DNA binding"/>
    <property type="evidence" value="ECO:0007669"/>
    <property type="project" value="UniProtKB-KW"/>
</dbReference>
<dbReference type="InterPro" id="IPR039418">
    <property type="entry name" value="LexA-like"/>
</dbReference>
<evidence type="ECO:0000313" key="7">
    <source>
        <dbReference type="EMBL" id="MXP09078.1"/>
    </source>
</evidence>
<dbReference type="InterPro" id="IPR036286">
    <property type="entry name" value="LexA/Signal_pep-like_sf"/>
</dbReference>
<dbReference type="Proteomes" id="UP000429229">
    <property type="component" value="Unassembled WGS sequence"/>
</dbReference>
<dbReference type="RefSeq" id="WP_160615635.1">
    <property type="nucleotide sequence ID" value="NZ_WTYR01000001.1"/>
</dbReference>
<keyword evidence="5" id="KW-0804">Transcription</keyword>
<evidence type="ECO:0000256" key="2">
    <source>
        <dbReference type="ARBA" id="ARBA00022801"/>
    </source>
</evidence>
<evidence type="ECO:0000259" key="6">
    <source>
        <dbReference type="Pfam" id="PF00717"/>
    </source>
</evidence>